<proteinExistence type="predicted"/>
<feature type="region of interest" description="Disordered" evidence="1">
    <location>
        <begin position="1"/>
        <end position="21"/>
    </location>
</feature>
<accession>A0A409XTZ8</accession>
<comment type="caution">
    <text evidence="2">The sequence shown here is derived from an EMBL/GenBank/DDBJ whole genome shotgun (WGS) entry which is preliminary data.</text>
</comment>
<dbReference type="Proteomes" id="UP000283269">
    <property type="component" value="Unassembled WGS sequence"/>
</dbReference>
<evidence type="ECO:0000313" key="3">
    <source>
        <dbReference type="Proteomes" id="UP000283269"/>
    </source>
</evidence>
<dbReference type="InParanoid" id="A0A409XTZ8"/>
<keyword evidence="3" id="KW-1185">Reference proteome</keyword>
<gene>
    <name evidence="2" type="ORF">CVT25_004969</name>
</gene>
<name>A0A409XTZ8_PSICY</name>
<organism evidence="2 3">
    <name type="scientific">Psilocybe cyanescens</name>
    <dbReference type="NCBI Taxonomy" id="93625"/>
    <lineage>
        <taxon>Eukaryota</taxon>
        <taxon>Fungi</taxon>
        <taxon>Dikarya</taxon>
        <taxon>Basidiomycota</taxon>
        <taxon>Agaricomycotina</taxon>
        <taxon>Agaricomycetes</taxon>
        <taxon>Agaricomycetidae</taxon>
        <taxon>Agaricales</taxon>
        <taxon>Agaricineae</taxon>
        <taxon>Strophariaceae</taxon>
        <taxon>Psilocybe</taxon>
    </lineage>
</organism>
<dbReference type="EMBL" id="NHYD01000400">
    <property type="protein sequence ID" value="PPQ94312.1"/>
    <property type="molecule type" value="Genomic_DNA"/>
</dbReference>
<dbReference type="AlphaFoldDB" id="A0A409XTZ8"/>
<sequence>MGSAMNASGSRTTSAQQATGSRTDGIAVYAIAAIESYFTLGAQKAIARPRTSRKSDCPMEV</sequence>
<evidence type="ECO:0000313" key="2">
    <source>
        <dbReference type="EMBL" id="PPQ94312.1"/>
    </source>
</evidence>
<reference evidence="2 3" key="1">
    <citation type="journal article" date="2018" name="Evol. Lett.">
        <title>Horizontal gene cluster transfer increased hallucinogenic mushroom diversity.</title>
        <authorList>
            <person name="Reynolds H.T."/>
            <person name="Vijayakumar V."/>
            <person name="Gluck-Thaler E."/>
            <person name="Korotkin H.B."/>
            <person name="Matheny P.B."/>
            <person name="Slot J.C."/>
        </authorList>
    </citation>
    <scope>NUCLEOTIDE SEQUENCE [LARGE SCALE GENOMIC DNA]</scope>
    <source>
        <strain evidence="2 3">2631</strain>
    </source>
</reference>
<evidence type="ECO:0000256" key="1">
    <source>
        <dbReference type="SAM" id="MobiDB-lite"/>
    </source>
</evidence>
<protein>
    <submittedName>
        <fullName evidence="2">Uncharacterized protein</fullName>
    </submittedName>
</protein>